<dbReference type="PANTHER" id="PTHR42867:SF1">
    <property type="entry name" value="MEMBRANE PROTEIN-RELATED"/>
    <property type="match status" value="1"/>
</dbReference>
<dbReference type="EMBL" id="CP035281">
    <property type="protein sequence ID" value="QAT41936.1"/>
    <property type="molecule type" value="Genomic_DNA"/>
</dbReference>
<evidence type="ECO:0000313" key="2">
    <source>
        <dbReference type="EMBL" id="QAT41936.1"/>
    </source>
</evidence>
<keyword evidence="3" id="KW-1185">Reference proteome</keyword>
<dbReference type="Pfam" id="PF07136">
    <property type="entry name" value="DUF1385"/>
    <property type="match status" value="1"/>
</dbReference>
<dbReference type="OrthoDB" id="9784805at2"/>
<feature type="transmembrane region" description="Helical" evidence="1">
    <location>
        <begin position="142"/>
        <end position="166"/>
    </location>
</feature>
<dbReference type="AlphaFoldDB" id="A0A410PSS5"/>
<dbReference type="InterPro" id="IPR010787">
    <property type="entry name" value="DUF1385"/>
</dbReference>
<accession>A0A410PSS5</accession>
<evidence type="ECO:0000256" key="1">
    <source>
        <dbReference type="SAM" id="Phobius"/>
    </source>
</evidence>
<dbReference type="KEGG" id="amij:EQM06_01110"/>
<protein>
    <submittedName>
        <fullName evidence="2">DUF1385 domain-containing protein</fullName>
    </submittedName>
</protein>
<keyword evidence="1" id="KW-0472">Membrane</keyword>
<dbReference type="RefSeq" id="WP_128744590.1">
    <property type="nucleotide sequence ID" value="NZ_CP035281.1"/>
</dbReference>
<name>A0A410PSS5_9FIRM</name>
<evidence type="ECO:0000313" key="3">
    <source>
        <dbReference type="Proteomes" id="UP000287601"/>
    </source>
</evidence>
<keyword evidence="1" id="KW-0812">Transmembrane</keyword>
<keyword evidence="1" id="KW-1133">Transmembrane helix</keyword>
<feature type="transmembrane region" description="Helical" evidence="1">
    <location>
        <begin position="178"/>
        <end position="198"/>
    </location>
</feature>
<feature type="transmembrane region" description="Helical" evidence="1">
    <location>
        <begin position="247"/>
        <end position="265"/>
    </location>
</feature>
<dbReference type="PANTHER" id="PTHR42867">
    <property type="entry name" value="MEMBRANE PROTEIN-RELATED"/>
    <property type="match status" value="1"/>
</dbReference>
<proteinExistence type="predicted"/>
<organism evidence="2 3">
    <name type="scientific">Aminipila luticellarii</name>
    <dbReference type="NCBI Taxonomy" id="2507160"/>
    <lineage>
        <taxon>Bacteria</taxon>
        <taxon>Bacillati</taxon>
        <taxon>Bacillota</taxon>
        <taxon>Clostridia</taxon>
        <taxon>Peptostreptococcales</taxon>
        <taxon>Anaerovoracaceae</taxon>
        <taxon>Aminipila</taxon>
    </lineage>
</organism>
<gene>
    <name evidence="2" type="ORF">EQM06_01110</name>
</gene>
<sequence length="360" mass="40577">MDLSKIFLKEACPTSVGGQAVMEGIMMRGQERTAIAVRMPDGVIHLKTEKLKPKGKVWKIPLLRGVVSFGSSLVTGTKTLMYSAEALENYENEHAEELAKIREEQRAAGTEDGSIKGPEYYEKDKFTLWTEKHFGEKAAWNMMIYASVVLALLFTVGIFIVVPTIAVNWCGRLIQNEILLNLIEGILRIVLFVGYIMLISKMEDIKRVFQFHGAEHKCIHCFENGLELTPANCKPFYTLHPRCGTSFLMFIMVISLILFSLLGWPNLLLRVTSRILLIPVIAGLSYELLKWAGRSDNIVVRILSLPGLYLQKLTTKEPDEKQLEVAIVAMKAVMVPAETEELDLYMPSYEAYTQEVLLGK</sequence>
<reference evidence="2 3" key="1">
    <citation type="submission" date="2019-01" db="EMBL/GenBank/DDBJ databases">
        <title>Draft genomes of a novel of Aminipila strains.</title>
        <authorList>
            <person name="Ma S."/>
        </authorList>
    </citation>
    <scope>NUCLEOTIDE SEQUENCE [LARGE SCALE GENOMIC DNA]</scope>
    <source>
        <strain evidence="3">JN-39</strain>
    </source>
</reference>
<dbReference type="Proteomes" id="UP000287601">
    <property type="component" value="Chromosome"/>
</dbReference>